<dbReference type="EMBL" id="JAIOIV010000043">
    <property type="protein sequence ID" value="MBZ0155738.1"/>
    <property type="molecule type" value="Genomic_DNA"/>
</dbReference>
<dbReference type="PROSITE" id="PS51352">
    <property type="entry name" value="THIOREDOXIN_2"/>
    <property type="match status" value="1"/>
</dbReference>
<dbReference type="InterPro" id="IPR017937">
    <property type="entry name" value="Thioredoxin_CS"/>
</dbReference>
<evidence type="ECO:0000256" key="1">
    <source>
        <dbReference type="ARBA" id="ARBA00023284"/>
    </source>
</evidence>
<evidence type="ECO:0000313" key="3">
    <source>
        <dbReference type="EMBL" id="MBZ0155738.1"/>
    </source>
</evidence>
<dbReference type="CDD" id="cd02966">
    <property type="entry name" value="TlpA_like_family"/>
    <property type="match status" value="1"/>
</dbReference>
<comment type="caution">
    <text evidence="3">The sequence shown here is derived from an EMBL/GenBank/DDBJ whole genome shotgun (WGS) entry which is preliminary data.</text>
</comment>
<evidence type="ECO:0000259" key="2">
    <source>
        <dbReference type="PROSITE" id="PS51352"/>
    </source>
</evidence>
<name>A0A953J512_9BACT</name>
<dbReference type="Gene3D" id="3.40.30.10">
    <property type="entry name" value="Glutaredoxin"/>
    <property type="match status" value="1"/>
</dbReference>
<dbReference type="PANTHER" id="PTHR42852">
    <property type="entry name" value="THIOL:DISULFIDE INTERCHANGE PROTEIN DSBE"/>
    <property type="match status" value="1"/>
</dbReference>
<dbReference type="InterPro" id="IPR036249">
    <property type="entry name" value="Thioredoxin-like_sf"/>
</dbReference>
<dbReference type="SUPFAM" id="SSF52833">
    <property type="entry name" value="Thioredoxin-like"/>
    <property type="match status" value="1"/>
</dbReference>
<dbReference type="Pfam" id="PF00578">
    <property type="entry name" value="AhpC-TSA"/>
    <property type="match status" value="1"/>
</dbReference>
<organism evidence="3 4">
    <name type="scientific">Candidatus Nitrobium versatile</name>
    <dbReference type="NCBI Taxonomy" id="2884831"/>
    <lineage>
        <taxon>Bacteria</taxon>
        <taxon>Pseudomonadati</taxon>
        <taxon>Nitrospirota</taxon>
        <taxon>Nitrospiria</taxon>
        <taxon>Nitrospirales</taxon>
        <taxon>Nitrospiraceae</taxon>
        <taxon>Candidatus Nitrobium</taxon>
    </lineage>
</organism>
<protein>
    <submittedName>
        <fullName evidence="3">TlpA family protein disulfide reductase</fullName>
    </submittedName>
</protein>
<dbReference type="GO" id="GO:0016491">
    <property type="term" value="F:oxidoreductase activity"/>
    <property type="evidence" value="ECO:0007669"/>
    <property type="project" value="InterPro"/>
</dbReference>
<dbReference type="InterPro" id="IPR013766">
    <property type="entry name" value="Thioredoxin_domain"/>
</dbReference>
<dbReference type="InterPro" id="IPR050553">
    <property type="entry name" value="Thioredoxin_ResA/DsbE_sf"/>
</dbReference>
<sequence length="170" mass="18609">MRRLQFLAAVCSIAVLFISCSKSEKGAVTGSTSEAPSFIVTDISHKRIRLADYRGKVVLLEFFASWCPPCRISAPDLRAVYEKYRDKGLVVLSISIDEGPGALSAVDSFMKEFGLPFPAVLDDGEISGQYGIVSIPTSIIIDKQGAIRNRHIGMIPDMKETLSREIEALL</sequence>
<evidence type="ECO:0000313" key="4">
    <source>
        <dbReference type="Proteomes" id="UP000705867"/>
    </source>
</evidence>
<dbReference type="AlphaFoldDB" id="A0A953J512"/>
<feature type="domain" description="Thioredoxin" evidence="2">
    <location>
        <begin position="29"/>
        <end position="170"/>
    </location>
</feature>
<proteinExistence type="predicted"/>
<dbReference type="Proteomes" id="UP000705867">
    <property type="component" value="Unassembled WGS sequence"/>
</dbReference>
<gene>
    <name evidence="3" type="ORF">K8I29_05915</name>
</gene>
<dbReference type="PANTHER" id="PTHR42852:SF17">
    <property type="entry name" value="THIOREDOXIN-LIKE PROTEIN HI_1115"/>
    <property type="match status" value="1"/>
</dbReference>
<accession>A0A953J512</accession>
<dbReference type="PROSITE" id="PS51257">
    <property type="entry name" value="PROKAR_LIPOPROTEIN"/>
    <property type="match status" value="1"/>
</dbReference>
<dbReference type="InterPro" id="IPR000866">
    <property type="entry name" value="AhpC/TSA"/>
</dbReference>
<keyword evidence="1" id="KW-0676">Redox-active center</keyword>
<reference evidence="3" key="1">
    <citation type="journal article" date="2021" name="bioRxiv">
        <title>Unraveling nitrogen, sulfur and carbon metabolic pathways and microbial community transcriptional responses to substrate deprivation and toxicity stresses in a bioreactor mimicking anoxic brackish coastal sediment conditions.</title>
        <authorList>
            <person name="Martins P.D."/>
            <person name="Echeveste M.J."/>
            <person name="Arshad A."/>
            <person name="Kurth J."/>
            <person name="Ouboter H."/>
            <person name="Jetten M.S.M."/>
            <person name="Welte C.U."/>
        </authorList>
    </citation>
    <scope>NUCLEOTIDE SEQUENCE</scope>
    <source>
        <strain evidence="3">MAG_39</strain>
    </source>
</reference>
<reference evidence="3" key="2">
    <citation type="submission" date="2021-08" db="EMBL/GenBank/DDBJ databases">
        <authorList>
            <person name="Dalcin Martins P."/>
        </authorList>
    </citation>
    <scope>NUCLEOTIDE SEQUENCE</scope>
    <source>
        <strain evidence="3">MAG_39</strain>
    </source>
</reference>
<dbReference type="GO" id="GO:0016209">
    <property type="term" value="F:antioxidant activity"/>
    <property type="evidence" value="ECO:0007669"/>
    <property type="project" value="InterPro"/>
</dbReference>
<dbReference type="PROSITE" id="PS00194">
    <property type="entry name" value="THIOREDOXIN_1"/>
    <property type="match status" value="1"/>
</dbReference>